<feature type="region of interest" description="Disordered" evidence="17">
    <location>
        <begin position="500"/>
        <end position="542"/>
    </location>
</feature>
<keyword evidence="18" id="KW-0732">Signal</keyword>
<evidence type="ECO:0000256" key="16">
    <source>
        <dbReference type="SAM" id="Coils"/>
    </source>
</evidence>
<sequence length="614" mass="69395">MCPLCSLASLLAKICTGDIPYKCGCYFLPLGAQDLDRIRLSTYRTACKLRFVQKKCNLHLVDIWNVIEALRENALNNLDPNIELNVARLEAVISTIFYQLNKRMPTTHQINVEQSISLLLNFLLAAFDPEGHGKISVFAVKMALATLCGGKIMDKLRYIFSMISDSSGVMVYGRYDMFLREVLKLPTAVFEGPSFGYTEQSAKSCFSQQKKVTLNTFLDTLMSDPPPQCLVWLPLLHRLANVENVFHPVECSYCHSESMMGFRYRCQQCHNYQLCQDCFWRGHASGSHSNQHQMKEYTSWKSPAKKLTNALSKSLSCASSREPLHPMFPDQPEKPLNLAHIVLQYSLDVADRLADEHVLIGLYVNMLQSNPARVLDSASRLDEEHKLIARYAARLAQQGQQRGASDISFTIDANKQQRQLIAELENKNREILQEIQRLRLEHEQASQPTPEKAQQNPTLLAELRLLRQRKDELEQRMSALQESRRELMVQLEGLMKLLKTQGAGSPRSSPSHTISRPIPMPIRSASACSTPTHAPQDSLTGVGGDVQEAFAQSARRNLRNDLLVAADSITNTMSSLVKELNSGAAGYSENFEKFACDSMWSRILLFRNFIQYRT</sequence>
<dbReference type="InterPro" id="IPR017432">
    <property type="entry name" value="Distrobrevin"/>
</dbReference>
<dbReference type="FunFam" id="1.10.238.10:FF:000016">
    <property type="entry name" value="Dystrobrevin alpha"/>
    <property type="match status" value="1"/>
</dbReference>
<dbReference type="InterPro" id="IPR043145">
    <property type="entry name" value="Znf_ZZ_sf"/>
</dbReference>
<evidence type="ECO:0000256" key="15">
    <source>
        <dbReference type="PROSITE-ProRule" id="PRU00228"/>
    </source>
</evidence>
<dbReference type="InterPro" id="IPR000433">
    <property type="entry name" value="Znf_ZZ"/>
</dbReference>
<evidence type="ECO:0000256" key="14">
    <source>
        <dbReference type="PIRNR" id="PIRNR038204"/>
    </source>
</evidence>
<dbReference type="Pfam" id="PF00569">
    <property type="entry name" value="ZZ"/>
    <property type="match status" value="1"/>
</dbReference>
<keyword evidence="9" id="KW-0862">Zinc</keyword>
<comment type="similarity">
    <text evidence="3 14">Belongs to the dystrophin family. Dystrobrevin subfamily.</text>
</comment>
<feature type="compositionally biased region" description="Polar residues" evidence="17">
    <location>
        <begin position="502"/>
        <end position="514"/>
    </location>
</feature>
<evidence type="ECO:0000256" key="12">
    <source>
        <dbReference type="ARBA" id="ARBA00023136"/>
    </source>
</evidence>
<keyword evidence="4" id="KW-1003">Cell membrane</keyword>
<dbReference type="GO" id="GO:0008270">
    <property type="term" value="F:zinc ion binding"/>
    <property type="evidence" value="ECO:0007669"/>
    <property type="project" value="UniProtKB-KW"/>
</dbReference>
<keyword evidence="11 16" id="KW-0175">Coiled coil</keyword>
<dbReference type="Pfam" id="PF09069">
    <property type="entry name" value="EF-hand_3"/>
    <property type="match status" value="1"/>
</dbReference>
<feature type="coiled-coil region" evidence="16">
    <location>
        <begin position="414"/>
        <end position="490"/>
    </location>
</feature>
<comment type="subcellular location">
    <subcellularLocation>
        <location evidence="1">Cell membrane</location>
    </subcellularLocation>
    <subcellularLocation>
        <location evidence="2 14">Cytoplasm</location>
    </subcellularLocation>
    <subcellularLocation>
        <location evidence="13">Synapse</location>
    </subcellularLocation>
</comment>
<dbReference type="AlphaFoldDB" id="A0A8C0EKN4"/>
<evidence type="ECO:0000256" key="9">
    <source>
        <dbReference type="ARBA" id="ARBA00022833"/>
    </source>
</evidence>
<organism evidence="20 21">
    <name type="scientific">Bubo bubo</name>
    <name type="common">Eurasian eagle-owl</name>
    <name type="synonym">Strix bubo</name>
    <dbReference type="NCBI Taxonomy" id="30461"/>
    <lineage>
        <taxon>Eukaryota</taxon>
        <taxon>Metazoa</taxon>
        <taxon>Chordata</taxon>
        <taxon>Craniata</taxon>
        <taxon>Vertebrata</taxon>
        <taxon>Euteleostomi</taxon>
        <taxon>Archelosauria</taxon>
        <taxon>Archosauria</taxon>
        <taxon>Dinosauria</taxon>
        <taxon>Saurischia</taxon>
        <taxon>Theropoda</taxon>
        <taxon>Coelurosauria</taxon>
        <taxon>Aves</taxon>
        <taxon>Neognathae</taxon>
        <taxon>Neoaves</taxon>
        <taxon>Telluraves</taxon>
        <taxon>Strigiformes</taxon>
        <taxon>Strigidae</taxon>
        <taxon>Bubo</taxon>
    </lineage>
</organism>
<evidence type="ECO:0000256" key="3">
    <source>
        <dbReference type="ARBA" id="ARBA00009563"/>
    </source>
</evidence>
<keyword evidence="8 15" id="KW-0863">Zinc-finger</keyword>
<dbReference type="GO" id="GO:0005886">
    <property type="term" value="C:plasma membrane"/>
    <property type="evidence" value="ECO:0007669"/>
    <property type="project" value="UniProtKB-SubCell"/>
</dbReference>
<dbReference type="PANTHER" id="PTHR12268">
    <property type="entry name" value="E3 UBIQUITIN-PROTEIN LIGASE KCMF1"/>
    <property type="match status" value="1"/>
</dbReference>
<evidence type="ECO:0000256" key="11">
    <source>
        <dbReference type="ARBA" id="ARBA00023054"/>
    </source>
</evidence>
<name>A0A8C0EKN4_BUBBB</name>
<dbReference type="Proteomes" id="UP000694567">
    <property type="component" value="Unplaced"/>
</dbReference>
<dbReference type="Gene3D" id="1.10.238.10">
    <property type="entry name" value="EF-hand"/>
    <property type="match status" value="2"/>
</dbReference>
<dbReference type="InterPro" id="IPR015153">
    <property type="entry name" value="EF-hand_dom_typ1"/>
</dbReference>
<reference evidence="20" key="1">
    <citation type="submission" date="2025-08" db="UniProtKB">
        <authorList>
            <consortium name="Ensembl"/>
        </authorList>
    </citation>
    <scope>IDENTIFICATION</scope>
</reference>
<dbReference type="GO" id="GO:0005737">
    <property type="term" value="C:cytoplasm"/>
    <property type="evidence" value="ECO:0007669"/>
    <property type="project" value="UniProtKB-SubCell"/>
</dbReference>
<reference evidence="20" key="2">
    <citation type="submission" date="2025-09" db="UniProtKB">
        <authorList>
            <consortium name="Ensembl"/>
        </authorList>
    </citation>
    <scope>IDENTIFICATION</scope>
</reference>
<proteinExistence type="inferred from homology"/>
<feature type="signal peptide" evidence="18">
    <location>
        <begin position="1"/>
        <end position="17"/>
    </location>
</feature>
<keyword evidence="12" id="KW-0472">Membrane</keyword>
<dbReference type="Gene3D" id="3.30.60.90">
    <property type="match status" value="1"/>
</dbReference>
<dbReference type="PIRSF" id="PIRSF038204">
    <property type="entry name" value="Distrobrevin"/>
    <property type="match status" value="1"/>
</dbReference>
<evidence type="ECO:0000256" key="18">
    <source>
        <dbReference type="SAM" id="SignalP"/>
    </source>
</evidence>
<dbReference type="PROSITE" id="PS50135">
    <property type="entry name" value="ZF_ZZ_2"/>
    <property type="match status" value="1"/>
</dbReference>
<feature type="domain" description="ZZ-type" evidence="19">
    <location>
        <begin position="246"/>
        <end position="302"/>
    </location>
</feature>
<evidence type="ECO:0000256" key="8">
    <source>
        <dbReference type="ARBA" id="ARBA00022771"/>
    </source>
</evidence>
<dbReference type="InterPro" id="IPR015154">
    <property type="entry name" value="EF-hand_dom_typ2"/>
</dbReference>
<dbReference type="GO" id="GO:0099536">
    <property type="term" value="P:synaptic signaling"/>
    <property type="evidence" value="ECO:0007669"/>
    <property type="project" value="TreeGrafter"/>
</dbReference>
<keyword evidence="7" id="KW-0479">Metal-binding</keyword>
<dbReference type="CDD" id="cd02334">
    <property type="entry name" value="ZZ_dystrophin"/>
    <property type="match status" value="1"/>
</dbReference>
<evidence type="ECO:0000256" key="2">
    <source>
        <dbReference type="ARBA" id="ARBA00004496"/>
    </source>
</evidence>
<dbReference type="Ensembl" id="ENSBOBT00000005776.1">
    <property type="protein sequence ID" value="ENSBOBP00000005620.1"/>
    <property type="gene ID" value="ENSBOBG00000003564.1"/>
</dbReference>
<dbReference type="CDD" id="cd16249">
    <property type="entry name" value="EFh_DTNA"/>
    <property type="match status" value="1"/>
</dbReference>
<keyword evidence="21" id="KW-1185">Reference proteome</keyword>
<evidence type="ECO:0000313" key="20">
    <source>
        <dbReference type="Ensembl" id="ENSBOBP00000005620.1"/>
    </source>
</evidence>
<evidence type="ECO:0000256" key="6">
    <source>
        <dbReference type="ARBA" id="ARBA00022553"/>
    </source>
</evidence>
<dbReference type="Pfam" id="PF09068">
    <property type="entry name" value="EF-hand_2"/>
    <property type="match status" value="1"/>
</dbReference>
<keyword evidence="6" id="KW-0597">Phosphoprotein</keyword>
<evidence type="ECO:0000256" key="17">
    <source>
        <dbReference type="SAM" id="MobiDB-lite"/>
    </source>
</evidence>
<feature type="chain" id="PRO_5034983261" description="Dystrobrevin" evidence="18">
    <location>
        <begin position="18"/>
        <end position="614"/>
    </location>
</feature>
<dbReference type="InterPro" id="IPR011992">
    <property type="entry name" value="EF-hand-dom_pair"/>
</dbReference>
<evidence type="ECO:0000256" key="5">
    <source>
        <dbReference type="ARBA" id="ARBA00022490"/>
    </source>
</evidence>
<evidence type="ECO:0000256" key="7">
    <source>
        <dbReference type="ARBA" id="ARBA00022723"/>
    </source>
</evidence>
<dbReference type="InterPro" id="IPR050774">
    <property type="entry name" value="KCMF1/Dystrophin"/>
</dbReference>
<dbReference type="PANTHER" id="PTHR12268:SF19">
    <property type="entry name" value="DYSTROBREVIN ALPHA"/>
    <property type="match status" value="1"/>
</dbReference>
<evidence type="ECO:0000256" key="10">
    <source>
        <dbReference type="ARBA" id="ARBA00023018"/>
    </source>
</evidence>
<evidence type="ECO:0000259" key="19">
    <source>
        <dbReference type="PROSITE" id="PS50135"/>
    </source>
</evidence>
<evidence type="ECO:0000256" key="4">
    <source>
        <dbReference type="ARBA" id="ARBA00022475"/>
    </source>
</evidence>
<evidence type="ECO:0000313" key="21">
    <source>
        <dbReference type="Proteomes" id="UP000694567"/>
    </source>
</evidence>
<accession>A0A8C0EKN4</accession>
<dbReference type="FunFam" id="1.10.238.10:FF:000014">
    <property type="entry name" value="Dystrobrevin alpha"/>
    <property type="match status" value="1"/>
</dbReference>
<keyword evidence="10" id="KW-0770">Synapse</keyword>
<dbReference type="PROSITE" id="PS01357">
    <property type="entry name" value="ZF_ZZ_1"/>
    <property type="match status" value="1"/>
</dbReference>
<dbReference type="SMART" id="SM00291">
    <property type="entry name" value="ZnF_ZZ"/>
    <property type="match status" value="1"/>
</dbReference>
<dbReference type="SUPFAM" id="SSF47473">
    <property type="entry name" value="EF-hand"/>
    <property type="match status" value="2"/>
</dbReference>
<protein>
    <recommendedName>
        <fullName evidence="14">Dystrobrevin</fullName>
    </recommendedName>
</protein>
<feature type="compositionally biased region" description="Polar residues" evidence="17">
    <location>
        <begin position="526"/>
        <end position="539"/>
    </location>
</feature>
<evidence type="ECO:0000256" key="13">
    <source>
        <dbReference type="ARBA" id="ARBA00034103"/>
    </source>
</evidence>
<dbReference type="FunFam" id="3.30.60.90:FF:000002">
    <property type="entry name" value="Dystrobrevin alpha"/>
    <property type="match status" value="1"/>
</dbReference>
<dbReference type="GO" id="GO:0045202">
    <property type="term" value="C:synapse"/>
    <property type="evidence" value="ECO:0007669"/>
    <property type="project" value="UniProtKB-SubCell"/>
</dbReference>
<keyword evidence="5 14" id="KW-0963">Cytoplasm</keyword>
<dbReference type="SUPFAM" id="SSF57850">
    <property type="entry name" value="RING/U-box"/>
    <property type="match status" value="1"/>
</dbReference>
<evidence type="ECO:0000256" key="1">
    <source>
        <dbReference type="ARBA" id="ARBA00004236"/>
    </source>
</evidence>